<dbReference type="RefSeq" id="WP_048187915.1">
    <property type="nucleotide sequence ID" value="NZ_CP011097.1"/>
</dbReference>
<dbReference type="GeneID" id="24875168"/>
<dbReference type="KEGG" id="tah:SU86_002055"/>
<organism evidence="1 2">
    <name type="scientific">Candidatus Nitrosotenuis cloacae</name>
    <dbReference type="NCBI Taxonomy" id="1603555"/>
    <lineage>
        <taxon>Archaea</taxon>
        <taxon>Nitrososphaerota</taxon>
        <taxon>Candidatus Nitrosotenuis</taxon>
    </lineage>
</organism>
<accession>A0A3G1B0J8</accession>
<gene>
    <name evidence="1" type="ORF">SU86_002055</name>
</gene>
<dbReference type="EMBL" id="CP011097">
    <property type="protein sequence ID" value="AJZ75365.1"/>
    <property type="molecule type" value="Genomic_DNA"/>
</dbReference>
<reference evidence="1 2" key="1">
    <citation type="journal article" date="2016" name="Sci. Rep.">
        <title>A novel ammonia-oxidizing archaeon from wastewater treatment plant: Its enrichment, physiological and genomic characteristics.</title>
        <authorList>
            <person name="Li Y."/>
            <person name="Ding K."/>
            <person name="Wen X."/>
            <person name="Zhang B."/>
            <person name="Shen B."/>
            <person name="Yang Y."/>
        </authorList>
    </citation>
    <scope>NUCLEOTIDE SEQUENCE [LARGE SCALE GENOMIC DNA]</scope>
    <source>
        <strain evidence="1 2">SAT1</strain>
    </source>
</reference>
<keyword evidence="2" id="KW-1185">Reference proteome</keyword>
<protein>
    <submittedName>
        <fullName evidence="1">Uncharacterized protein</fullName>
    </submittedName>
</protein>
<name>A0A3G1B0J8_9ARCH</name>
<proteinExistence type="predicted"/>
<sequence length="81" mass="8698">MNKTMFAAILSIGVLLFGVIATTYQMVPDAEAIKARGTYLKDISFGKKHSPSKVCGDQLCESLADASTGLRKGQISRGFSR</sequence>
<dbReference type="OrthoDB" id="11320at2157"/>
<evidence type="ECO:0000313" key="1">
    <source>
        <dbReference type="EMBL" id="AJZ75365.1"/>
    </source>
</evidence>
<dbReference type="AlphaFoldDB" id="A0A3G1B0J8"/>
<dbReference type="Proteomes" id="UP000266745">
    <property type="component" value="Chromosome"/>
</dbReference>
<evidence type="ECO:0000313" key="2">
    <source>
        <dbReference type="Proteomes" id="UP000266745"/>
    </source>
</evidence>